<evidence type="ECO:0000256" key="5">
    <source>
        <dbReference type="ARBA" id="ARBA00023136"/>
    </source>
</evidence>
<keyword evidence="5 6" id="KW-0472">Membrane</keyword>
<accession>A0AA39GIH2</accession>
<dbReference type="GO" id="GO:0005783">
    <property type="term" value="C:endoplasmic reticulum"/>
    <property type="evidence" value="ECO:0007669"/>
    <property type="project" value="TreeGrafter"/>
</dbReference>
<dbReference type="GO" id="GO:0005886">
    <property type="term" value="C:plasma membrane"/>
    <property type="evidence" value="ECO:0007669"/>
    <property type="project" value="TreeGrafter"/>
</dbReference>
<organism evidence="7 8">
    <name type="scientific">Sarocladium strictum</name>
    <name type="common">Black bundle disease fungus</name>
    <name type="synonym">Acremonium strictum</name>
    <dbReference type="NCBI Taxonomy" id="5046"/>
    <lineage>
        <taxon>Eukaryota</taxon>
        <taxon>Fungi</taxon>
        <taxon>Dikarya</taxon>
        <taxon>Ascomycota</taxon>
        <taxon>Pezizomycotina</taxon>
        <taxon>Sordariomycetes</taxon>
        <taxon>Hypocreomycetidae</taxon>
        <taxon>Hypocreales</taxon>
        <taxon>Sarocladiaceae</taxon>
        <taxon>Sarocladium</taxon>
    </lineage>
</organism>
<evidence type="ECO:0000313" key="7">
    <source>
        <dbReference type="EMBL" id="KAK0387982.1"/>
    </source>
</evidence>
<evidence type="ECO:0000256" key="1">
    <source>
        <dbReference type="ARBA" id="ARBA00004141"/>
    </source>
</evidence>
<dbReference type="SUPFAM" id="SSF81321">
    <property type="entry name" value="Family A G protein-coupled receptor-like"/>
    <property type="match status" value="1"/>
</dbReference>
<dbReference type="PANTHER" id="PTHR28286">
    <property type="match status" value="1"/>
</dbReference>
<evidence type="ECO:0000256" key="3">
    <source>
        <dbReference type="ARBA" id="ARBA00022692"/>
    </source>
</evidence>
<keyword evidence="4 6" id="KW-1133">Transmembrane helix</keyword>
<comment type="caution">
    <text evidence="7">The sequence shown here is derived from an EMBL/GenBank/DDBJ whole genome shotgun (WGS) entry which is preliminary data.</text>
</comment>
<evidence type="ECO:0000256" key="4">
    <source>
        <dbReference type="ARBA" id="ARBA00022989"/>
    </source>
</evidence>
<dbReference type="Gene3D" id="1.20.1070.10">
    <property type="entry name" value="Rhodopsin 7-helix transmembrane proteins"/>
    <property type="match status" value="1"/>
</dbReference>
<reference evidence="7" key="1">
    <citation type="submission" date="2022-10" db="EMBL/GenBank/DDBJ databases">
        <title>Determination and structural analysis of whole genome sequence of Sarocladium strictum F4-1.</title>
        <authorList>
            <person name="Hu L."/>
            <person name="Jiang Y."/>
        </authorList>
    </citation>
    <scope>NUCLEOTIDE SEQUENCE</scope>
    <source>
        <strain evidence="7">F4-1</strain>
    </source>
</reference>
<dbReference type="CDD" id="cd15239">
    <property type="entry name" value="7tm_YRO2_fungal-like"/>
    <property type="match status" value="1"/>
</dbReference>
<comment type="subcellular location">
    <subcellularLocation>
        <location evidence="1">Membrane</location>
        <topology evidence="1">Multi-pass membrane protein</topology>
    </subcellularLocation>
</comment>
<gene>
    <name evidence="7" type="ORF">NLU13_4226</name>
</gene>
<evidence type="ECO:0000313" key="8">
    <source>
        <dbReference type="Proteomes" id="UP001175261"/>
    </source>
</evidence>
<sequence>MILTRDNVLDVNPGGGERRLTLNGSHWLWAVDAIMILSFLIYAVLGTFRTRNGERIFHYLFTIGLFAGSVAYFAMASNLGWSAIATHLYRSNALTYTVFFAKYVYWVISFPVAIIALGLISGVSWATILYNVFLSWAWIISYLVGAYTATRYKWGFFTLGTLAYLLLAHSTFVNGLSASRRFTLSRDYTILAGYLNLLWFLYPIGWAVTDGGNVMGVTQMAIYFGILDLLLLPGLAFGFLLLSRRWDYGLMGLHFTQYGRVPHGTGTFPEKETRAAAPPTGGITNDTYAPAPATAVPGQTTAAPMQPNTATV</sequence>
<dbReference type="PRINTS" id="PR00251">
    <property type="entry name" value="BACTRLOPSIN"/>
</dbReference>
<evidence type="ECO:0000256" key="2">
    <source>
        <dbReference type="ARBA" id="ARBA00008130"/>
    </source>
</evidence>
<proteinExistence type="inferred from homology"/>
<keyword evidence="8" id="KW-1185">Reference proteome</keyword>
<feature type="transmembrane region" description="Helical" evidence="6">
    <location>
        <begin position="188"/>
        <end position="208"/>
    </location>
</feature>
<feature type="transmembrane region" description="Helical" evidence="6">
    <location>
        <begin position="154"/>
        <end position="176"/>
    </location>
</feature>
<protein>
    <recommendedName>
        <fullName evidence="9">Family A G protein-coupled receptor-like protein</fullName>
    </recommendedName>
</protein>
<evidence type="ECO:0000256" key="6">
    <source>
        <dbReference type="SAM" id="Phobius"/>
    </source>
</evidence>
<dbReference type="AlphaFoldDB" id="A0AA39GIH2"/>
<evidence type="ECO:0008006" key="9">
    <source>
        <dbReference type="Google" id="ProtNLM"/>
    </source>
</evidence>
<name>A0AA39GIH2_SARSR</name>
<feature type="transmembrane region" description="Helical" evidence="6">
    <location>
        <begin position="27"/>
        <end position="45"/>
    </location>
</feature>
<dbReference type="Proteomes" id="UP001175261">
    <property type="component" value="Unassembled WGS sequence"/>
</dbReference>
<dbReference type="SMART" id="SM01021">
    <property type="entry name" value="Bac_rhodopsin"/>
    <property type="match status" value="1"/>
</dbReference>
<feature type="transmembrane region" description="Helical" evidence="6">
    <location>
        <begin position="128"/>
        <end position="148"/>
    </location>
</feature>
<feature type="transmembrane region" description="Helical" evidence="6">
    <location>
        <begin position="103"/>
        <end position="121"/>
    </location>
</feature>
<dbReference type="PANTHER" id="PTHR28286:SF1">
    <property type="entry name" value="30 KDA HEAT SHOCK PROTEIN-RELATED"/>
    <property type="match status" value="1"/>
</dbReference>
<dbReference type="EMBL" id="JAPDFR010000003">
    <property type="protein sequence ID" value="KAK0387982.1"/>
    <property type="molecule type" value="Genomic_DNA"/>
</dbReference>
<feature type="transmembrane region" description="Helical" evidence="6">
    <location>
        <begin position="57"/>
        <end position="83"/>
    </location>
</feature>
<keyword evidence="3 6" id="KW-0812">Transmembrane</keyword>
<dbReference type="InterPro" id="IPR001425">
    <property type="entry name" value="Arc/bac/fun_rhodopsins"/>
</dbReference>
<dbReference type="InterPro" id="IPR043476">
    <property type="entry name" value="Yro2-like_7TM"/>
</dbReference>
<comment type="similarity">
    <text evidence="2">Belongs to the archaeal/bacterial/fungal opsin family.</text>
</comment>
<feature type="transmembrane region" description="Helical" evidence="6">
    <location>
        <begin position="220"/>
        <end position="242"/>
    </location>
</feature>